<dbReference type="InterPro" id="IPR036457">
    <property type="entry name" value="PPM-type-like_dom_sf"/>
</dbReference>
<keyword evidence="2" id="KW-0812">Transmembrane</keyword>
<keyword evidence="2" id="KW-1133">Transmembrane helix</keyword>
<gene>
    <name evidence="4" type="ORF">LJ655_01005</name>
</gene>
<keyword evidence="2" id="KW-0472">Membrane</keyword>
<keyword evidence="5" id="KW-1185">Reference proteome</keyword>
<name>A0ABS8K7Q7_9BURK</name>
<dbReference type="Proteomes" id="UP001430614">
    <property type="component" value="Unassembled WGS sequence"/>
</dbReference>
<dbReference type="SMART" id="SM00331">
    <property type="entry name" value="PP2C_SIG"/>
    <property type="match status" value="1"/>
</dbReference>
<feature type="compositionally biased region" description="Polar residues" evidence="1">
    <location>
        <begin position="25"/>
        <end position="43"/>
    </location>
</feature>
<protein>
    <submittedName>
        <fullName evidence="4">Protein phosphatase 2C domain-containing protein</fullName>
    </submittedName>
</protein>
<evidence type="ECO:0000259" key="3">
    <source>
        <dbReference type="PROSITE" id="PS51746"/>
    </source>
</evidence>
<dbReference type="EMBL" id="JAJITC010000001">
    <property type="protein sequence ID" value="MCC8400482.1"/>
    <property type="molecule type" value="Genomic_DNA"/>
</dbReference>
<organism evidence="4 5">
    <name type="scientific">Paraburkholderia translucens</name>
    <dbReference type="NCBI Taxonomy" id="2886945"/>
    <lineage>
        <taxon>Bacteria</taxon>
        <taxon>Pseudomonadati</taxon>
        <taxon>Pseudomonadota</taxon>
        <taxon>Betaproteobacteria</taxon>
        <taxon>Burkholderiales</taxon>
        <taxon>Burkholderiaceae</taxon>
        <taxon>Paraburkholderia</taxon>
    </lineage>
</organism>
<dbReference type="RefSeq" id="WP_230559398.1">
    <property type="nucleotide sequence ID" value="NZ_JAJITC010000001.1"/>
</dbReference>
<feature type="compositionally biased region" description="Basic residues" evidence="1">
    <location>
        <begin position="384"/>
        <end position="406"/>
    </location>
</feature>
<comment type="caution">
    <text evidence="4">The sequence shown here is derived from an EMBL/GenBank/DDBJ whole genome shotgun (WGS) entry which is preliminary data.</text>
</comment>
<evidence type="ECO:0000256" key="1">
    <source>
        <dbReference type="SAM" id="MobiDB-lite"/>
    </source>
</evidence>
<evidence type="ECO:0000256" key="2">
    <source>
        <dbReference type="SAM" id="Phobius"/>
    </source>
</evidence>
<dbReference type="Pfam" id="PF13672">
    <property type="entry name" value="PP2C_2"/>
    <property type="match status" value="1"/>
</dbReference>
<evidence type="ECO:0000313" key="4">
    <source>
        <dbReference type="EMBL" id="MCC8400482.1"/>
    </source>
</evidence>
<dbReference type="PANTHER" id="PTHR13832:SF827">
    <property type="entry name" value="PROTEIN PHOSPHATASE 1L"/>
    <property type="match status" value="1"/>
</dbReference>
<dbReference type="Gene3D" id="3.60.40.10">
    <property type="entry name" value="PPM-type phosphatase domain"/>
    <property type="match status" value="1"/>
</dbReference>
<feature type="transmembrane region" description="Helical" evidence="2">
    <location>
        <begin position="289"/>
        <end position="313"/>
    </location>
</feature>
<feature type="region of interest" description="Disordered" evidence="1">
    <location>
        <begin position="379"/>
        <end position="441"/>
    </location>
</feature>
<dbReference type="SMART" id="SM00332">
    <property type="entry name" value="PP2Cc"/>
    <property type="match status" value="1"/>
</dbReference>
<dbReference type="SUPFAM" id="SSF81606">
    <property type="entry name" value="PP2C-like"/>
    <property type="match status" value="1"/>
</dbReference>
<sequence>MNRVRERAVHEASGIEGAHAVDAPRTQSGSTHANASLWSVGQRSETGYVRSENQDRMSWIRTSAADIFVVSDGMGGHAGGAAAASLTVQVMQGELQGLGSVQRAGAALEHALQAANAAVYARGQMPNPMTAGMGATVVALLAAGERIMLAHVGDSRAYLLDRRGVLRRLTKDHSVVQRMIDAGVLTESEAANHPDAGVLERALGLTPRVPVDVSGWLTLRHGELCMLCSDGLCGYVADETIAAAMREGGAPQAIADRLVRIALEHSGEDNVTVQVLRCGESRRTSLRRWIMRSALALATLCAAAAMVVGARWIGVHIGERSATGAAANGSAKVSKASEADAPVAVSAVIVPVPLATALASLETEIARLEREQQQVITDYERKRDTLHKKRDAKRAQHAGAHAPRKSPRAEEPASSSEVSTAGPPPGVRDDALQSDIDPSDR</sequence>
<proteinExistence type="predicted"/>
<dbReference type="PANTHER" id="PTHR13832">
    <property type="entry name" value="PROTEIN PHOSPHATASE 2C"/>
    <property type="match status" value="1"/>
</dbReference>
<dbReference type="CDD" id="cd00143">
    <property type="entry name" value="PP2Cc"/>
    <property type="match status" value="1"/>
</dbReference>
<accession>A0ABS8K7Q7</accession>
<dbReference type="PROSITE" id="PS51746">
    <property type="entry name" value="PPM_2"/>
    <property type="match status" value="1"/>
</dbReference>
<dbReference type="InterPro" id="IPR015655">
    <property type="entry name" value="PP2C"/>
</dbReference>
<feature type="domain" description="PPM-type phosphatase" evidence="3">
    <location>
        <begin position="39"/>
        <end position="278"/>
    </location>
</feature>
<feature type="region of interest" description="Disordered" evidence="1">
    <location>
        <begin position="1"/>
        <end position="43"/>
    </location>
</feature>
<dbReference type="InterPro" id="IPR001932">
    <property type="entry name" value="PPM-type_phosphatase-like_dom"/>
</dbReference>
<evidence type="ECO:0000313" key="5">
    <source>
        <dbReference type="Proteomes" id="UP001430614"/>
    </source>
</evidence>
<feature type="compositionally biased region" description="Low complexity" evidence="1">
    <location>
        <begin position="412"/>
        <end position="421"/>
    </location>
</feature>
<reference evidence="4 5" key="1">
    <citation type="submission" date="2021-11" db="EMBL/GenBank/DDBJ databases">
        <authorList>
            <person name="Oh E.-T."/>
            <person name="Kim S.-B."/>
        </authorList>
    </citation>
    <scope>NUCLEOTIDE SEQUENCE [LARGE SCALE GENOMIC DNA]</scope>
    <source>
        <strain evidence="4 5">MMS20-SJTN17</strain>
    </source>
</reference>
<feature type="compositionally biased region" description="Basic and acidic residues" evidence="1">
    <location>
        <begin position="1"/>
        <end position="10"/>
    </location>
</feature>